<dbReference type="Pfam" id="PF00005">
    <property type="entry name" value="ABC_tran"/>
    <property type="match status" value="1"/>
</dbReference>
<dbReference type="SMART" id="SM00382">
    <property type="entry name" value="AAA"/>
    <property type="match status" value="1"/>
</dbReference>
<dbReference type="GO" id="GO:0016887">
    <property type="term" value="F:ATP hydrolysis activity"/>
    <property type="evidence" value="ECO:0007669"/>
    <property type="project" value="InterPro"/>
</dbReference>
<evidence type="ECO:0000256" key="7">
    <source>
        <dbReference type="ARBA" id="ARBA00038781"/>
    </source>
</evidence>
<evidence type="ECO:0000259" key="12">
    <source>
        <dbReference type="PROSITE" id="PS50893"/>
    </source>
</evidence>
<dbReference type="SUPFAM" id="SSF52540">
    <property type="entry name" value="P-loop containing nucleoside triphosphate hydrolases"/>
    <property type="match status" value="1"/>
</dbReference>
<dbReference type="InterPro" id="IPR003593">
    <property type="entry name" value="AAA+_ATPase"/>
</dbReference>
<evidence type="ECO:0000259" key="13">
    <source>
        <dbReference type="PROSITE" id="PS51866"/>
    </source>
</evidence>
<dbReference type="GO" id="GO:0005524">
    <property type="term" value="F:ATP binding"/>
    <property type="evidence" value="ECO:0007669"/>
    <property type="project" value="UniProtKB-KW"/>
</dbReference>
<dbReference type="GO" id="GO:1901238">
    <property type="term" value="F:ABC-type tungstate transporter activity"/>
    <property type="evidence" value="ECO:0007669"/>
    <property type="project" value="UniProtKB-EC"/>
</dbReference>
<dbReference type="AlphaFoldDB" id="B8GIT1"/>
<dbReference type="PANTHER" id="PTHR42781:SF7">
    <property type="entry name" value="MOLYBDENUM ABC TRANSPORTER, ATP-BINDING PROTEIN"/>
    <property type="match status" value="1"/>
</dbReference>
<dbReference type="PROSITE" id="PS00211">
    <property type="entry name" value="ABC_TRANSPORTER_1"/>
    <property type="match status" value="1"/>
</dbReference>
<evidence type="ECO:0000256" key="2">
    <source>
        <dbReference type="ARBA" id="ARBA00022448"/>
    </source>
</evidence>
<evidence type="ECO:0000256" key="6">
    <source>
        <dbReference type="ARBA" id="ARBA00038307"/>
    </source>
</evidence>
<dbReference type="RefSeq" id="WP_012618213.1">
    <property type="nucleotide sequence ID" value="NC_011832.1"/>
</dbReference>
<dbReference type="InterPro" id="IPR003439">
    <property type="entry name" value="ABC_transporter-like_ATP-bd"/>
</dbReference>
<evidence type="ECO:0000256" key="1">
    <source>
        <dbReference type="ARBA" id="ARBA00004202"/>
    </source>
</evidence>
<dbReference type="InterPro" id="IPR027417">
    <property type="entry name" value="P-loop_NTPase"/>
</dbReference>
<dbReference type="GO" id="GO:0005886">
    <property type="term" value="C:plasma membrane"/>
    <property type="evidence" value="ECO:0007669"/>
    <property type="project" value="UniProtKB-SubCell"/>
</dbReference>
<dbReference type="SUPFAM" id="SSF50331">
    <property type="entry name" value="MOP-like"/>
    <property type="match status" value="1"/>
</dbReference>
<comment type="catalytic activity">
    <reaction evidence="10">
        <text>tungstate(in) + ATP + H2O = tungstate(out) + ADP + phosphate + H(+)</text>
        <dbReference type="Rhea" id="RHEA:35027"/>
        <dbReference type="ChEBI" id="CHEBI:15377"/>
        <dbReference type="ChEBI" id="CHEBI:15378"/>
        <dbReference type="ChEBI" id="CHEBI:30616"/>
        <dbReference type="ChEBI" id="CHEBI:43474"/>
        <dbReference type="ChEBI" id="CHEBI:46502"/>
        <dbReference type="ChEBI" id="CHEBI:456216"/>
        <dbReference type="EC" id="7.3.2.6"/>
    </reaction>
</comment>
<name>B8GIT1_METPE</name>
<evidence type="ECO:0000256" key="3">
    <source>
        <dbReference type="ARBA" id="ARBA00022505"/>
    </source>
</evidence>
<evidence type="ECO:0000256" key="9">
    <source>
        <dbReference type="ARBA" id="ARBA00041133"/>
    </source>
</evidence>
<dbReference type="HOGENOM" id="CLU_000604_1_1_2"/>
<evidence type="ECO:0000256" key="4">
    <source>
        <dbReference type="ARBA" id="ARBA00022741"/>
    </source>
</evidence>
<comment type="similarity">
    <text evidence="6">Belongs to the ABC transporter superfamily. Sulfate/tungstate importer (TC 3.A.1.6) family.</text>
</comment>
<dbReference type="Proteomes" id="UP000002457">
    <property type="component" value="Chromosome"/>
</dbReference>
<dbReference type="GeneID" id="7271127"/>
<dbReference type="Gene3D" id="3.40.50.300">
    <property type="entry name" value="P-loop containing nucleotide triphosphate hydrolases"/>
    <property type="match status" value="1"/>
</dbReference>
<sequence length="361" mass="39396">MSISGERPVLRIESLSVTLGEFSVQEISFEIRPDEYFVILGPSGAGKTVLLETIAGIHTPDAGRIFLDGREITGTEPRLRNIGMVYQDYMLFPHLTVEENIAFGLRQKKIPSAERHTRVEDMCSLLEIRPLAGRYPGTLSGGEQQRVALARALVLRPALLLLDEPLSALDGRTRERMRWELSRIQRLTGTTIIQITHHFDDVFALADRVAIMREGRIVQVGETPDVFLHPADTFVAEFLGIGNIIRGNSDRAGTLARITPSRGPGFSAASDIVGEVVATLHAEDVILSRAPFASSARNCLYGIVTEIIPCGSTVRVVLDVGFPLTALLTCESCRDLLLEPGSGVYATFKAAAVHVIPVTSE</sequence>
<dbReference type="FunFam" id="3.40.50.300:FF:000425">
    <property type="entry name" value="Probable ABC transporter, ATP-binding subunit"/>
    <property type="match status" value="1"/>
</dbReference>
<dbReference type="eggNOG" id="arCOG00175">
    <property type="taxonomic scope" value="Archaea"/>
</dbReference>
<keyword evidence="5" id="KW-0067">ATP-binding</keyword>
<dbReference type="InterPro" id="IPR008995">
    <property type="entry name" value="Mo/tungstate-bd_C_term_dom"/>
</dbReference>
<evidence type="ECO:0000313" key="15">
    <source>
        <dbReference type="Proteomes" id="UP000002457"/>
    </source>
</evidence>
<evidence type="ECO:0000256" key="10">
    <source>
        <dbReference type="ARBA" id="ARBA00047936"/>
    </source>
</evidence>
<dbReference type="PROSITE" id="PS51866">
    <property type="entry name" value="MOP"/>
    <property type="match status" value="1"/>
</dbReference>
<dbReference type="Gene3D" id="2.40.50.100">
    <property type="match status" value="1"/>
</dbReference>
<comment type="subcellular location">
    <subcellularLocation>
        <location evidence="1">Cell membrane</location>
        <topology evidence="1">Peripheral membrane protein</topology>
    </subcellularLocation>
</comment>
<feature type="domain" description="ABC transporter" evidence="12">
    <location>
        <begin position="10"/>
        <end position="239"/>
    </location>
</feature>
<gene>
    <name evidence="14" type="ordered locus">Mpal_1582</name>
</gene>
<keyword evidence="2" id="KW-0813">Transport</keyword>
<dbReference type="PROSITE" id="PS50893">
    <property type="entry name" value="ABC_TRANSPORTER_2"/>
    <property type="match status" value="1"/>
</dbReference>
<reference evidence="14 15" key="1">
    <citation type="journal article" date="2015" name="Genome Announc.">
        <title>Complete Genome Sequence of Methanosphaerula palustris E1-9CT, a Hydrogenotrophic Methanogen Isolated from a Minerotrophic Fen Peatland.</title>
        <authorList>
            <person name="Cadillo-Quiroz H."/>
            <person name="Browne P."/>
            <person name="Kyrpides N."/>
            <person name="Woyke T."/>
            <person name="Goodwin L."/>
            <person name="Detter C."/>
            <person name="Yavitt J.B."/>
            <person name="Zinder S.H."/>
        </authorList>
    </citation>
    <scope>NUCLEOTIDE SEQUENCE [LARGE SCALE GENOMIC DNA]</scope>
    <source>
        <strain evidence="15">ATCC BAA-1556 / DSM 19958 / E1-9c</strain>
    </source>
</reference>
<dbReference type="InterPro" id="IPR004606">
    <property type="entry name" value="Mop_domain"/>
</dbReference>
<dbReference type="InterPro" id="IPR017871">
    <property type="entry name" value="ABC_transporter-like_CS"/>
</dbReference>
<dbReference type="STRING" id="521011.Mpal_1582"/>
<dbReference type="EMBL" id="CP001338">
    <property type="protein sequence ID" value="ACL16894.1"/>
    <property type="molecule type" value="Genomic_DNA"/>
</dbReference>
<dbReference type="KEGG" id="mpl:Mpal_1582"/>
<dbReference type="InterPro" id="IPR005116">
    <property type="entry name" value="Transp-assoc_OB_typ1"/>
</dbReference>
<protein>
    <recommendedName>
        <fullName evidence="9">Molybdate/tungstate import ATP-binding protein WtpC</fullName>
        <ecNumber evidence="8">7.3.2.6</ecNumber>
    </recommendedName>
</protein>
<comment type="subunit">
    <text evidence="7">The complex is composed of two ATP-binding proteins (WtpC), two transmembrane proteins (WtpB) and a solute-binding protein (WtpA).</text>
</comment>
<dbReference type="PANTHER" id="PTHR42781">
    <property type="entry name" value="SPERMIDINE/PUTRESCINE IMPORT ATP-BINDING PROTEIN POTA"/>
    <property type="match status" value="1"/>
</dbReference>
<comment type="function">
    <text evidence="11">Part of the ABC transporter complex WtpABC involved in molybdate/tungstate import. Responsible for energy coupling to the transport system.</text>
</comment>
<evidence type="ECO:0000256" key="5">
    <source>
        <dbReference type="ARBA" id="ARBA00022840"/>
    </source>
</evidence>
<keyword evidence="4" id="KW-0547">Nucleotide-binding</keyword>
<accession>B8GIT1</accession>
<keyword evidence="15" id="KW-1185">Reference proteome</keyword>
<feature type="domain" description="Mop" evidence="13">
    <location>
        <begin position="293"/>
        <end position="357"/>
    </location>
</feature>
<keyword evidence="3" id="KW-0500">Molybdenum</keyword>
<evidence type="ECO:0000313" key="14">
    <source>
        <dbReference type="EMBL" id="ACL16894.1"/>
    </source>
</evidence>
<evidence type="ECO:0000256" key="11">
    <source>
        <dbReference type="ARBA" id="ARBA00057369"/>
    </source>
</evidence>
<dbReference type="EC" id="7.3.2.6" evidence="8"/>
<dbReference type="InterPro" id="IPR050093">
    <property type="entry name" value="ABC_SmlMolc_Importer"/>
</dbReference>
<dbReference type="GO" id="GO:0015689">
    <property type="term" value="P:molybdate ion transport"/>
    <property type="evidence" value="ECO:0007669"/>
    <property type="project" value="InterPro"/>
</dbReference>
<dbReference type="Pfam" id="PF03459">
    <property type="entry name" value="TOBE"/>
    <property type="match status" value="1"/>
</dbReference>
<evidence type="ECO:0000256" key="8">
    <source>
        <dbReference type="ARBA" id="ARBA00039025"/>
    </source>
</evidence>
<organism evidence="14 15">
    <name type="scientific">Methanosphaerula palustris (strain ATCC BAA-1556 / DSM 19958 / E1-9c)</name>
    <dbReference type="NCBI Taxonomy" id="521011"/>
    <lineage>
        <taxon>Archaea</taxon>
        <taxon>Methanobacteriati</taxon>
        <taxon>Methanobacteriota</taxon>
        <taxon>Stenosarchaea group</taxon>
        <taxon>Methanomicrobia</taxon>
        <taxon>Methanomicrobiales</taxon>
        <taxon>Methanoregulaceae</taxon>
        <taxon>Methanosphaerula</taxon>
    </lineage>
</organism>
<proteinExistence type="inferred from homology"/>
<dbReference type="OrthoDB" id="18368at2157"/>